<keyword evidence="3" id="KW-1003">Cell membrane</keyword>
<protein>
    <recommendedName>
        <fullName evidence="8">Tripartite ATP-independent periplasmic transporters DctQ component domain-containing protein</fullName>
    </recommendedName>
</protein>
<feature type="transmembrane region" description="Helical" evidence="7">
    <location>
        <begin position="170"/>
        <end position="191"/>
    </location>
</feature>
<evidence type="ECO:0000313" key="9">
    <source>
        <dbReference type="EMBL" id="SVC17648.1"/>
    </source>
</evidence>
<accession>A0A382K087</accession>
<evidence type="ECO:0000256" key="3">
    <source>
        <dbReference type="ARBA" id="ARBA00022475"/>
    </source>
</evidence>
<organism evidence="9">
    <name type="scientific">marine metagenome</name>
    <dbReference type="NCBI Taxonomy" id="408172"/>
    <lineage>
        <taxon>unclassified sequences</taxon>
        <taxon>metagenomes</taxon>
        <taxon>ecological metagenomes</taxon>
    </lineage>
</organism>
<feature type="domain" description="Tripartite ATP-independent periplasmic transporters DctQ component" evidence="8">
    <location>
        <begin position="182"/>
        <end position="248"/>
    </location>
</feature>
<dbReference type="AlphaFoldDB" id="A0A382K087"/>
<proteinExistence type="predicted"/>
<feature type="transmembrane region" description="Helical" evidence="7">
    <location>
        <begin position="203"/>
        <end position="219"/>
    </location>
</feature>
<feature type="transmembrane region" description="Helical" evidence="7">
    <location>
        <begin position="24"/>
        <end position="47"/>
    </location>
</feature>
<reference evidence="9" key="1">
    <citation type="submission" date="2018-05" db="EMBL/GenBank/DDBJ databases">
        <authorList>
            <person name="Lanie J.A."/>
            <person name="Ng W.-L."/>
            <person name="Kazmierczak K.M."/>
            <person name="Andrzejewski T.M."/>
            <person name="Davidsen T.M."/>
            <person name="Wayne K.J."/>
            <person name="Tettelin H."/>
            <person name="Glass J.I."/>
            <person name="Rusch D."/>
            <person name="Podicherti R."/>
            <person name="Tsui H.-C.T."/>
            <person name="Winkler M.E."/>
        </authorList>
    </citation>
    <scope>NUCLEOTIDE SEQUENCE</scope>
</reference>
<keyword evidence="6 7" id="KW-0472">Membrane</keyword>
<evidence type="ECO:0000256" key="4">
    <source>
        <dbReference type="ARBA" id="ARBA00022692"/>
    </source>
</evidence>
<dbReference type="EMBL" id="UINC01077481">
    <property type="protein sequence ID" value="SVC17648.1"/>
    <property type="molecule type" value="Genomic_DNA"/>
</dbReference>
<evidence type="ECO:0000256" key="2">
    <source>
        <dbReference type="ARBA" id="ARBA00022448"/>
    </source>
</evidence>
<dbReference type="GO" id="GO:0005886">
    <property type="term" value="C:plasma membrane"/>
    <property type="evidence" value="ECO:0007669"/>
    <property type="project" value="UniProtKB-SubCell"/>
</dbReference>
<evidence type="ECO:0000256" key="6">
    <source>
        <dbReference type="ARBA" id="ARBA00023136"/>
    </source>
</evidence>
<comment type="subcellular location">
    <subcellularLocation>
        <location evidence="1">Cell membrane</location>
        <topology evidence="1">Multi-pass membrane protein</topology>
    </subcellularLocation>
</comment>
<sequence>MNTEEVIQTRPCDWVDVVVRISSWGMLAAVGVFLVNNVLVLGLDWPGIRPIFSEGAPGALSWVQMLAYLAGILAAGIYVFNSPSRSLRTDGFLISDINAFLVRMAFWAVLLVGIGDMVVSFLRVEGWLDVFVGESTTRSLSRPEFRGMYVHIPLMILAVVIASFSRSLGFFWLSLLIVIAELAIVFTRFIFSYEQAFMGDLVRFWYGALFLFASAYTLLEEGHVRVDVFYAGFSNRKRALVNAIGSIFLG</sequence>
<dbReference type="Pfam" id="PF04290">
    <property type="entry name" value="DctQ"/>
    <property type="match status" value="1"/>
</dbReference>
<name>A0A382K087_9ZZZZ</name>
<keyword evidence="4 7" id="KW-0812">Transmembrane</keyword>
<feature type="transmembrane region" description="Helical" evidence="7">
    <location>
        <begin position="145"/>
        <end position="164"/>
    </location>
</feature>
<evidence type="ECO:0000256" key="5">
    <source>
        <dbReference type="ARBA" id="ARBA00022989"/>
    </source>
</evidence>
<feature type="non-terminal residue" evidence="9">
    <location>
        <position position="250"/>
    </location>
</feature>
<feature type="transmembrane region" description="Helical" evidence="7">
    <location>
        <begin position="100"/>
        <end position="124"/>
    </location>
</feature>
<evidence type="ECO:0000256" key="7">
    <source>
        <dbReference type="SAM" id="Phobius"/>
    </source>
</evidence>
<evidence type="ECO:0000259" key="8">
    <source>
        <dbReference type="Pfam" id="PF04290"/>
    </source>
</evidence>
<dbReference type="InterPro" id="IPR055348">
    <property type="entry name" value="DctQ"/>
</dbReference>
<feature type="transmembrane region" description="Helical" evidence="7">
    <location>
        <begin position="59"/>
        <end position="80"/>
    </location>
</feature>
<gene>
    <name evidence="9" type="ORF">METZ01_LOCUS270502</name>
</gene>
<keyword evidence="2" id="KW-0813">Transport</keyword>
<evidence type="ECO:0000256" key="1">
    <source>
        <dbReference type="ARBA" id="ARBA00004651"/>
    </source>
</evidence>
<keyword evidence="5 7" id="KW-1133">Transmembrane helix</keyword>